<protein>
    <submittedName>
        <fullName evidence="1">Uncharacterized protein</fullName>
    </submittedName>
</protein>
<dbReference type="Proteomes" id="UP001314681">
    <property type="component" value="Unassembled WGS sequence"/>
</dbReference>
<gene>
    <name evidence="1" type="ORF">KTH90_15655</name>
</gene>
<comment type="caution">
    <text evidence="1">The sequence shown here is derived from an EMBL/GenBank/DDBJ whole genome shotgun (WGS) entry which is preliminary data.</text>
</comment>
<accession>A0ABS6KAA2</accession>
<evidence type="ECO:0000313" key="1">
    <source>
        <dbReference type="EMBL" id="MBU9727448.1"/>
    </source>
</evidence>
<proteinExistence type="predicted"/>
<name>A0ABS6KAA2_9FIRM</name>
<keyword evidence="2" id="KW-1185">Reference proteome</keyword>
<reference evidence="1 2" key="1">
    <citation type="submission" date="2021-06" db="EMBL/GenBank/DDBJ databases">
        <title>Description of novel taxa of the family Lachnospiraceae.</title>
        <authorList>
            <person name="Chaplin A.V."/>
            <person name="Sokolova S.R."/>
            <person name="Pikina A.P."/>
            <person name="Korzhanova M."/>
            <person name="Belova V."/>
            <person name="Korostin D."/>
            <person name="Efimov B.A."/>
        </authorList>
    </citation>
    <scope>NUCLEOTIDE SEQUENCE [LARGE SCALE GENOMIC DNA]</scope>
    <source>
        <strain evidence="1 2">ASD4241</strain>
    </source>
</reference>
<dbReference type="RefSeq" id="WP_158352186.1">
    <property type="nucleotide sequence ID" value="NZ_JAHQCX010000011.1"/>
</dbReference>
<evidence type="ECO:0000313" key="2">
    <source>
        <dbReference type="Proteomes" id="UP001314681"/>
    </source>
</evidence>
<sequence>MKRIISACLEQTQKFESLEEFEAYQNSLDRKHIKYKIVDKQEQPGHSVSIKIIRSYNDYPVGNYMD</sequence>
<organism evidence="1 2">
    <name type="scientific">Diplocloster modestus</name>
    <dbReference type="NCBI Taxonomy" id="2850322"/>
    <lineage>
        <taxon>Bacteria</taxon>
        <taxon>Bacillati</taxon>
        <taxon>Bacillota</taxon>
        <taxon>Clostridia</taxon>
        <taxon>Lachnospirales</taxon>
        <taxon>Lachnospiraceae</taxon>
        <taxon>Diplocloster</taxon>
    </lineage>
</organism>
<dbReference type="EMBL" id="JAHQCX010000011">
    <property type="protein sequence ID" value="MBU9727448.1"/>
    <property type="molecule type" value="Genomic_DNA"/>
</dbReference>